<dbReference type="Proteomes" id="UP001604277">
    <property type="component" value="Unassembled WGS sequence"/>
</dbReference>
<dbReference type="InterPro" id="IPR033389">
    <property type="entry name" value="AUX/IAA_dom"/>
</dbReference>
<keyword evidence="4 6" id="KW-0539">Nucleus</keyword>
<evidence type="ECO:0000313" key="9">
    <source>
        <dbReference type="Proteomes" id="UP001604277"/>
    </source>
</evidence>
<evidence type="ECO:0000256" key="3">
    <source>
        <dbReference type="ARBA" id="ARBA00023163"/>
    </source>
</evidence>
<evidence type="ECO:0000256" key="4">
    <source>
        <dbReference type="ARBA" id="ARBA00023242"/>
    </source>
</evidence>
<gene>
    <name evidence="8" type="ORF">Fot_21004</name>
</gene>
<feature type="domain" description="PB1" evidence="7">
    <location>
        <begin position="400"/>
        <end position="464"/>
    </location>
</feature>
<keyword evidence="9" id="KW-1185">Reference proteome</keyword>
<comment type="caution">
    <text evidence="8">The sequence shown here is derived from an EMBL/GenBank/DDBJ whole genome shotgun (WGS) entry which is preliminary data.</text>
</comment>
<dbReference type="PANTHER" id="PTHR15140">
    <property type="entry name" value="TUBULIN-SPECIFIC CHAPERONE E"/>
    <property type="match status" value="1"/>
</dbReference>
<keyword evidence="5 6" id="KW-0927">Auxin signaling pathway</keyword>
<accession>A0ABD1UTL1</accession>
<keyword evidence="3 6" id="KW-0804">Transcription</keyword>
<dbReference type="Gene3D" id="3.80.10.10">
    <property type="entry name" value="Ribonuclease Inhibitor"/>
    <property type="match status" value="1"/>
</dbReference>
<dbReference type="InterPro" id="IPR032675">
    <property type="entry name" value="LRR_dom_sf"/>
</dbReference>
<dbReference type="AlphaFoldDB" id="A0ABD1UTL1"/>
<protein>
    <recommendedName>
        <fullName evidence="6">Auxin-responsive protein</fullName>
    </recommendedName>
</protein>
<dbReference type="EMBL" id="JBFOLJ010000006">
    <property type="protein sequence ID" value="KAL2528403.1"/>
    <property type="molecule type" value="Genomic_DNA"/>
</dbReference>
<comment type="subcellular location">
    <subcellularLocation>
        <location evidence="1 6">Nucleus</location>
    </subcellularLocation>
</comment>
<comment type="similarity">
    <text evidence="6">Belongs to the Aux/IAA family.</text>
</comment>
<comment type="subunit">
    <text evidence="6">Homodimers and heterodimers.</text>
</comment>
<comment type="function">
    <text evidence="6">Aux/IAA proteins are short-lived transcriptional factors that function as repressors of early auxin response genes at low auxin concentrations.</text>
</comment>
<evidence type="ECO:0000256" key="2">
    <source>
        <dbReference type="ARBA" id="ARBA00023015"/>
    </source>
</evidence>
<sequence length="464" mass="53964">MSMVVVAVDGRCCYAVQTDDDPILLNFSSEFSIYEQHHRLCNHSLPIDFNSRLFGLHIRSLLGISESLFIVSRLRLLRVLKFSDTKGYTGTLEFLVQLKYLEIPYLSMQMSEGLENLEFLFVTGQTSVVSVFSNMPKLRHLHLKTPSRVGMDWKKTETHNLETLSGVLLCDLNDEKILRCLPHLRHLKCCYRNYYSWNDCPDLSFFTQLESLTMAFYSWTWKVKFREVNFPTNIKKLSLYGDFPCEMMSSIGKLPYLEILKLKFLDFEGENWNTNDDEFQTLKFLKLRSIKIKHWNTSEDHFPTLERLVLESCSYQTIPSELGYIPTLQMIEVHSCGTSVRLSAMKIKEEQEENGNEELKLSSQIPEEQFEAAQGSIVSRSKVNMPWLDEATKREEKKKSLTRASKMLHQDRACVTIGSQARLKHFLEMLVESKLNNLLRGSEYVLTYEDKDGDWMLVGDVPWE</sequence>
<dbReference type="PROSITE" id="PS51745">
    <property type="entry name" value="PB1"/>
    <property type="match status" value="1"/>
</dbReference>
<evidence type="ECO:0000313" key="8">
    <source>
        <dbReference type="EMBL" id="KAL2528403.1"/>
    </source>
</evidence>
<organism evidence="8 9">
    <name type="scientific">Forsythia ovata</name>
    <dbReference type="NCBI Taxonomy" id="205694"/>
    <lineage>
        <taxon>Eukaryota</taxon>
        <taxon>Viridiplantae</taxon>
        <taxon>Streptophyta</taxon>
        <taxon>Embryophyta</taxon>
        <taxon>Tracheophyta</taxon>
        <taxon>Spermatophyta</taxon>
        <taxon>Magnoliopsida</taxon>
        <taxon>eudicotyledons</taxon>
        <taxon>Gunneridae</taxon>
        <taxon>Pentapetalae</taxon>
        <taxon>asterids</taxon>
        <taxon>lamiids</taxon>
        <taxon>Lamiales</taxon>
        <taxon>Oleaceae</taxon>
        <taxon>Forsythieae</taxon>
        <taxon>Forsythia</taxon>
    </lineage>
</organism>
<dbReference type="GO" id="GO:0009734">
    <property type="term" value="P:auxin-activated signaling pathway"/>
    <property type="evidence" value="ECO:0007669"/>
    <property type="project" value="UniProtKB-UniRule"/>
</dbReference>
<dbReference type="PANTHER" id="PTHR15140:SF33">
    <property type="entry name" value="LATE BLIGHT RESISTANCE PROTEIN HOMOLOG R1A-3 ISOFORM X1"/>
    <property type="match status" value="1"/>
</dbReference>
<dbReference type="Gene3D" id="3.10.20.90">
    <property type="entry name" value="Phosphatidylinositol 3-kinase Catalytic Subunit, Chain A, domain 1"/>
    <property type="match status" value="1"/>
</dbReference>
<evidence type="ECO:0000256" key="6">
    <source>
        <dbReference type="RuleBase" id="RU004549"/>
    </source>
</evidence>
<dbReference type="InterPro" id="IPR053793">
    <property type="entry name" value="PB1-like"/>
</dbReference>
<proteinExistence type="inferred from homology"/>
<name>A0ABD1UTL1_9LAMI</name>
<dbReference type="GO" id="GO:0005634">
    <property type="term" value="C:nucleus"/>
    <property type="evidence" value="ECO:0007669"/>
    <property type="project" value="UniProtKB-SubCell"/>
</dbReference>
<evidence type="ECO:0000256" key="5">
    <source>
        <dbReference type="ARBA" id="ARBA00023294"/>
    </source>
</evidence>
<evidence type="ECO:0000256" key="1">
    <source>
        <dbReference type="ARBA" id="ARBA00004123"/>
    </source>
</evidence>
<keyword evidence="2 6" id="KW-0805">Transcription regulation</keyword>
<evidence type="ECO:0000259" key="7">
    <source>
        <dbReference type="PROSITE" id="PS51745"/>
    </source>
</evidence>
<dbReference type="SUPFAM" id="SSF54277">
    <property type="entry name" value="CAD &amp; PB1 domains"/>
    <property type="match status" value="1"/>
</dbReference>
<dbReference type="SUPFAM" id="SSF52058">
    <property type="entry name" value="L domain-like"/>
    <property type="match status" value="1"/>
</dbReference>
<reference evidence="9" key="1">
    <citation type="submission" date="2024-07" db="EMBL/GenBank/DDBJ databases">
        <title>Two chromosome-level genome assemblies of Korean endemic species Abeliophyllum distichum and Forsythia ovata (Oleaceae).</title>
        <authorList>
            <person name="Jang H."/>
        </authorList>
    </citation>
    <scope>NUCLEOTIDE SEQUENCE [LARGE SCALE GENOMIC DNA]</scope>
</reference>
<keyword evidence="6" id="KW-0678">Repressor</keyword>
<dbReference type="Pfam" id="PF02309">
    <property type="entry name" value="AUX_IAA"/>
    <property type="match status" value="1"/>
</dbReference>